<feature type="compositionally biased region" description="Low complexity" evidence="3">
    <location>
        <begin position="404"/>
        <end position="433"/>
    </location>
</feature>
<dbReference type="PANTHER" id="PTHR15885">
    <property type="entry name" value="COILED-COIL DOMAIN-CONTAINING PROTEIN 174"/>
    <property type="match status" value="1"/>
</dbReference>
<dbReference type="Pfam" id="PF13300">
    <property type="entry name" value="DUF4078"/>
    <property type="match status" value="1"/>
</dbReference>
<dbReference type="Proteomes" id="UP001642540">
    <property type="component" value="Unassembled WGS sequence"/>
</dbReference>
<dbReference type="PANTHER" id="PTHR15885:SF1">
    <property type="entry name" value="COILED-COIL DOMAIN-CONTAINING PROTEIN 174"/>
    <property type="match status" value="1"/>
</dbReference>
<feature type="compositionally biased region" description="Basic residues" evidence="3">
    <location>
        <begin position="292"/>
        <end position="315"/>
    </location>
</feature>
<evidence type="ECO:0000256" key="3">
    <source>
        <dbReference type="SAM" id="MobiDB-lite"/>
    </source>
</evidence>
<sequence>MNSKKAINVSVSSSLIDLKAELIRKQQQLKASTAAPSDGRHRGVLKTQKKSEALRLQSKDYQKNKGIDKRNQKDVERQLEEEKNLEKSKSSLEAKARLYDKMQSAALVLGDVDGDDDDEEDGGRGGAVKQLYSNSLVNFQQKAVDEIKERRNQQQVESVKKKFEEAYPIDDGEWEEFTDGLGRTRKCLKADLPSFLEREEERLAMPENPGICLSATADDRLREIKREKWELEAELLAAKDKVHYQDILYDEVRTHGVGFYAFDKDEAKRAEQMRELKKASEVTKQTREKLKKEKKSKKSALKIRLKKIRDRKRAKAGLPPLPESEEDEGDDEEEDNKEEEKTDETEEQKAPEIRAWDVGKTGVFGPKPSTFDELDEKWLKDRRSDRNPDFAPPSSIYSEGGLRKQYNSQTTSSSSSSFSAFSSSKYSNFVKSSDPPPPPRPATSPSPPPVVIEPQPKPFRAPTNFWKKTQQHQQSAPQKPIPIKDEMPAPIPLSSEEFDRERGGVEVAPPPTFEYYHGGDPKPPRRRPPGQPDEVVIDAVSTGLKALREQFESRKQGKPSTSKIFPEFN</sequence>
<feature type="compositionally biased region" description="Basic and acidic residues" evidence="3">
    <location>
        <begin position="376"/>
        <end position="388"/>
    </location>
</feature>
<evidence type="ECO:0000313" key="5">
    <source>
        <dbReference type="EMBL" id="CAL8139266.1"/>
    </source>
</evidence>
<evidence type="ECO:0000313" key="6">
    <source>
        <dbReference type="Proteomes" id="UP001642540"/>
    </source>
</evidence>
<accession>A0ABP1RYP1</accession>
<feature type="domain" description="CCDC174 alpha/beta GRSR" evidence="4">
    <location>
        <begin position="174"/>
        <end position="201"/>
    </location>
</feature>
<feature type="region of interest" description="Disordered" evidence="3">
    <location>
        <begin position="276"/>
        <end position="569"/>
    </location>
</feature>
<feature type="compositionally biased region" description="Pro residues" evidence="3">
    <location>
        <begin position="434"/>
        <end position="459"/>
    </location>
</feature>
<dbReference type="InterPro" id="IPR057464">
    <property type="entry name" value="CCDC174_GRSR"/>
</dbReference>
<feature type="coiled-coil region" evidence="2">
    <location>
        <begin position="214"/>
        <end position="241"/>
    </location>
</feature>
<name>A0ABP1RYP1_9HEXA</name>
<dbReference type="Pfam" id="PF25449">
    <property type="entry name" value="CCDC174_GRSR"/>
    <property type="match status" value="1"/>
</dbReference>
<dbReference type="EMBL" id="CAXLJM020000124">
    <property type="protein sequence ID" value="CAL8139266.1"/>
    <property type="molecule type" value="Genomic_DNA"/>
</dbReference>
<gene>
    <name evidence="5" type="ORF">ODALV1_LOCUS27757</name>
</gene>
<comment type="caution">
    <text evidence="5">The sequence shown here is derived from an EMBL/GenBank/DDBJ whole genome shotgun (WGS) entry which is preliminary data.</text>
</comment>
<organism evidence="5 6">
    <name type="scientific">Orchesella dallaii</name>
    <dbReference type="NCBI Taxonomy" id="48710"/>
    <lineage>
        <taxon>Eukaryota</taxon>
        <taxon>Metazoa</taxon>
        <taxon>Ecdysozoa</taxon>
        <taxon>Arthropoda</taxon>
        <taxon>Hexapoda</taxon>
        <taxon>Collembola</taxon>
        <taxon>Entomobryomorpha</taxon>
        <taxon>Entomobryoidea</taxon>
        <taxon>Orchesellidae</taxon>
        <taxon>Orchesellinae</taxon>
        <taxon>Orchesella</taxon>
    </lineage>
</organism>
<keyword evidence="1 2" id="KW-0175">Coiled coil</keyword>
<dbReference type="InterPro" id="IPR025066">
    <property type="entry name" value="CCDC174-like"/>
</dbReference>
<feature type="compositionally biased region" description="Polar residues" evidence="3">
    <location>
        <begin position="466"/>
        <end position="477"/>
    </location>
</feature>
<feature type="region of interest" description="Disordered" evidence="3">
    <location>
        <begin position="27"/>
        <end position="92"/>
    </location>
</feature>
<proteinExistence type="predicted"/>
<evidence type="ECO:0000256" key="1">
    <source>
        <dbReference type="ARBA" id="ARBA00023054"/>
    </source>
</evidence>
<evidence type="ECO:0000259" key="4">
    <source>
        <dbReference type="Pfam" id="PF25449"/>
    </source>
</evidence>
<protein>
    <recommendedName>
        <fullName evidence="4">CCDC174 alpha/beta GRSR domain-containing protein</fullName>
    </recommendedName>
</protein>
<feature type="compositionally biased region" description="Basic and acidic residues" evidence="3">
    <location>
        <begin position="276"/>
        <end position="291"/>
    </location>
</feature>
<feature type="compositionally biased region" description="Acidic residues" evidence="3">
    <location>
        <begin position="323"/>
        <end position="346"/>
    </location>
</feature>
<reference evidence="5 6" key="1">
    <citation type="submission" date="2024-08" db="EMBL/GenBank/DDBJ databases">
        <authorList>
            <person name="Cucini C."/>
            <person name="Frati F."/>
        </authorList>
    </citation>
    <scope>NUCLEOTIDE SEQUENCE [LARGE SCALE GENOMIC DNA]</scope>
</reference>
<feature type="compositionally biased region" description="Basic and acidic residues" evidence="3">
    <location>
        <begin position="49"/>
        <end position="92"/>
    </location>
</feature>
<keyword evidence="6" id="KW-1185">Reference proteome</keyword>
<evidence type="ECO:0000256" key="2">
    <source>
        <dbReference type="SAM" id="Coils"/>
    </source>
</evidence>
<feature type="compositionally biased region" description="Basic and acidic residues" evidence="3">
    <location>
        <begin position="347"/>
        <end position="357"/>
    </location>
</feature>
<feature type="compositionally biased region" description="Basic and acidic residues" evidence="3">
    <location>
        <begin position="546"/>
        <end position="555"/>
    </location>
</feature>